<feature type="region of interest" description="Disordered" evidence="1">
    <location>
        <begin position="1"/>
        <end position="68"/>
    </location>
</feature>
<reference evidence="3 4" key="1">
    <citation type="journal article" date="2018" name="Front. Microbiol.">
        <title>Prospects for Fungal Bioremediation of Acidic Radioactive Waste Sites: Characterization and Genome Sequence of Rhodotorula taiwanensis MD1149.</title>
        <authorList>
            <person name="Tkavc R."/>
            <person name="Matrosova V.Y."/>
            <person name="Grichenko O.E."/>
            <person name="Gostincar C."/>
            <person name="Volpe R.P."/>
            <person name="Klimenkova P."/>
            <person name="Gaidamakova E.K."/>
            <person name="Zhou C.E."/>
            <person name="Stewart B.J."/>
            <person name="Lyman M.G."/>
            <person name="Malfatti S.A."/>
            <person name="Rubinfeld B."/>
            <person name="Courtot M."/>
            <person name="Singh J."/>
            <person name="Dalgard C.L."/>
            <person name="Hamilton T."/>
            <person name="Frey K.G."/>
            <person name="Gunde-Cimerman N."/>
            <person name="Dugan L."/>
            <person name="Daly M.J."/>
        </authorList>
    </citation>
    <scope>NUCLEOTIDE SEQUENCE [LARGE SCALE GENOMIC DNA]</scope>
    <source>
        <strain evidence="3 4">MD1149</strain>
    </source>
</reference>
<dbReference type="SMART" id="SM00456">
    <property type="entry name" value="WW"/>
    <property type="match status" value="1"/>
</dbReference>
<dbReference type="PROSITE" id="PS50020">
    <property type="entry name" value="WW_DOMAIN_2"/>
    <property type="match status" value="1"/>
</dbReference>
<feature type="compositionally biased region" description="Polar residues" evidence="1">
    <location>
        <begin position="94"/>
        <end position="106"/>
    </location>
</feature>
<dbReference type="AlphaFoldDB" id="A0A2S5B4H6"/>
<evidence type="ECO:0000313" key="3">
    <source>
        <dbReference type="EMBL" id="POY71689.1"/>
    </source>
</evidence>
<dbReference type="Gene3D" id="2.20.70.10">
    <property type="match status" value="1"/>
</dbReference>
<feature type="compositionally biased region" description="Low complexity" evidence="1">
    <location>
        <begin position="30"/>
        <end position="52"/>
    </location>
</feature>
<comment type="caution">
    <text evidence="3">The sequence shown here is derived from an EMBL/GenBank/DDBJ whole genome shotgun (WGS) entry which is preliminary data.</text>
</comment>
<dbReference type="PROSITE" id="PS01159">
    <property type="entry name" value="WW_DOMAIN_1"/>
    <property type="match status" value="1"/>
</dbReference>
<dbReference type="EMBL" id="PJQD01000074">
    <property type="protein sequence ID" value="POY71689.1"/>
    <property type="molecule type" value="Genomic_DNA"/>
</dbReference>
<sequence>MSTPQPDDASSTPADKARSDSPGPTTSAEQAASRPESTSSSTASPAATPQAEGEQEQEHEEKAKEDDAAVVCDWQAVFSAEANAWYFWNAKTNETTWSNPRQSTSAEAGPSAPTEAEPSDSRAAELPTEGGLPPIDPDLAWLDPAAARRSAGQVTQTARFNARTGRFQADPAMNPDRISDFKRGQRQQEAFYDVQGWENSLAGKGLKRGTEEETDGGRKRPSTKQVQQFKQAKEEKKRRKVSSWLAS</sequence>
<dbReference type="Proteomes" id="UP000237144">
    <property type="component" value="Unassembled WGS sequence"/>
</dbReference>
<proteinExistence type="predicted"/>
<dbReference type="InterPro" id="IPR001202">
    <property type="entry name" value="WW_dom"/>
</dbReference>
<dbReference type="OrthoDB" id="2444812at2759"/>
<evidence type="ECO:0000313" key="4">
    <source>
        <dbReference type="Proteomes" id="UP000237144"/>
    </source>
</evidence>
<feature type="compositionally biased region" description="Basic and acidic residues" evidence="1">
    <location>
        <begin position="208"/>
        <end position="218"/>
    </location>
</feature>
<dbReference type="Pfam" id="PF00397">
    <property type="entry name" value="WW"/>
    <property type="match status" value="1"/>
</dbReference>
<feature type="compositionally biased region" description="Low complexity" evidence="1">
    <location>
        <begin position="137"/>
        <end position="147"/>
    </location>
</feature>
<organism evidence="3 4">
    <name type="scientific">Rhodotorula taiwanensis</name>
    <dbReference type="NCBI Taxonomy" id="741276"/>
    <lineage>
        <taxon>Eukaryota</taxon>
        <taxon>Fungi</taxon>
        <taxon>Dikarya</taxon>
        <taxon>Basidiomycota</taxon>
        <taxon>Pucciniomycotina</taxon>
        <taxon>Microbotryomycetes</taxon>
        <taxon>Sporidiobolales</taxon>
        <taxon>Sporidiobolaceae</taxon>
        <taxon>Rhodotorula</taxon>
    </lineage>
</organism>
<feature type="domain" description="WW" evidence="2">
    <location>
        <begin position="74"/>
        <end position="102"/>
    </location>
</feature>
<accession>A0A2S5B4H6</accession>
<dbReference type="SUPFAM" id="SSF51045">
    <property type="entry name" value="WW domain"/>
    <property type="match status" value="1"/>
</dbReference>
<evidence type="ECO:0000259" key="2">
    <source>
        <dbReference type="PROSITE" id="PS50020"/>
    </source>
</evidence>
<dbReference type="InterPro" id="IPR036020">
    <property type="entry name" value="WW_dom_sf"/>
</dbReference>
<keyword evidence="4" id="KW-1185">Reference proteome</keyword>
<gene>
    <name evidence="3" type="ORF">BMF94_5281</name>
</gene>
<protein>
    <recommendedName>
        <fullName evidence="2">WW domain-containing protein</fullName>
    </recommendedName>
</protein>
<evidence type="ECO:0000256" key="1">
    <source>
        <dbReference type="SAM" id="MobiDB-lite"/>
    </source>
</evidence>
<feature type="region of interest" description="Disordered" evidence="1">
    <location>
        <begin position="94"/>
        <end position="247"/>
    </location>
</feature>
<feature type="compositionally biased region" description="Polar residues" evidence="1">
    <location>
        <begin position="1"/>
        <end position="13"/>
    </location>
</feature>
<name>A0A2S5B4H6_9BASI</name>